<dbReference type="InterPro" id="IPR008969">
    <property type="entry name" value="CarboxyPept-like_regulatory"/>
</dbReference>
<sequence length="892" mass="102001">MKYIITSVLLIFVAVVSPAQNIEVTGVITDSLQNPLEYANILAVPKAENADIRFSITDKAGKYLMQLEANQSYQITVSYLGFTPKTWSLITQEIAISKSFALQENLNQLNEVELHYTPPITVKKDTIVYLTDRFVTGEERKLRDVLKKLPGVEVDRDGNVTSNGKRVTKVLVEDKTFFTGNSKLAVNNIPADAIDKVEMLDNYNEVAMLKGLQDSETLAMNIKLKADKKKFVFGDVEAGLGIKERYVVHPNVFYYSPETTVNFIGDLNNTGLKSFTLRDYLEFEGGTSKLLEDAGSYFDLFNSDFARYLINEDFKANTNQFVAANIRQSISSNSDISAYVISNNAKTETQSETNTAYLDNDTPFTEDRTSNNTVNTFFTIGKLTYDYDPSFNEDLSFNSFVKITNNDSQGFISTINPAQNNQIATQSDIKNINLKQQVSYSKKLNDNHTGTLEASYTYQNDKPITNWVTNQQILQGLIPLQTDDFYNILQTKKIKTHVANAIVKDYWVLNSFNHLYTSMGINAAFDNLYSNDAQLLSNGSINDFSNAGFGNDFQYQLINTFIGLEYKFQIGIATFKPAIYYHNYLWSTRQNNLGETKNKALLLPQFSTKIEFNNSEKISFKYRLNARFPSVDQLASNFMLSSFNSVYRGNPNLENQLYHSASLNYYKSSFFKGFYLNLGTNVNKKIEQIKTVTQLNGIEQFNSEIMFNQPEHTWTVNGAINKKIKKISYKFKSRFTYNDFYQLVNNQTNLNSSKGVSSTISVESFFRNWPNFEIAYTKDFSNYKAFGSKTKFENDEIFTSLEYDFLTNFIFKADYTFNSYKNKTAGINNQFYNANASLFYQTENSPWGFEMGISNIFNTEFKQQNSFSSFYISDSKTFIMPRIFMFKIAYKL</sequence>
<dbReference type="AlphaFoldDB" id="A0A5D0RDE9"/>
<dbReference type="Gene3D" id="2.60.40.1120">
    <property type="entry name" value="Carboxypeptidase-like, regulatory domain"/>
    <property type="match status" value="1"/>
</dbReference>
<dbReference type="EMBL" id="VSKK01000001">
    <property type="protein sequence ID" value="TYB78815.1"/>
    <property type="molecule type" value="Genomic_DNA"/>
</dbReference>
<feature type="chain" id="PRO_5022923364" evidence="1">
    <location>
        <begin position="22"/>
        <end position="892"/>
    </location>
</feature>
<dbReference type="Pfam" id="PF13715">
    <property type="entry name" value="CarbopepD_reg_2"/>
    <property type="match status" value="1"/>
</dbReference>
<organism evidence="2 3">
    <name type="scientific">Bizionia myxarmorum</name>
    <dbReference type="NCBI Taxonomy" id="291186"/>
    <lineage>
        <taxon>Bacteria</taxon>
        <taxon>Pseudomonadati</taxon>
        <taxon>Bacteroidota</taxon>
        <taxon>Flavobacteriia</taxon>
        <taxon>Flavobacteriales</taxon>
        <taxon>Flavobacteriaceae</taxon>
        <taxon>Bizionia</taxon>
    </lineage>
</organism>
<feature type="signal peptide" evidence="1">
    <location>
        <begin position="1"/>
        <end position="21"/>
    </location>
</feature>
<name>A0A5D0RDE9_9FLAO</name>
<dbReference type="SUPFAM" id="SSF56935">
    <property type="entry name" value="Porins"/>
    <property type="match status" value="1"/>
</dbReference>
<keyword evidence="1" id="KW-0732">Signal</keyword>
<proteinExistence type="predicted"/>
<evidence type="ECO:0000313" key="2">
    <source>
        <dbReference type="EMBL" id="TYB78815.1"/>
    </source>
</evidence>
<protein>
    <submittedName>
        <fullName evidence="2">Outer membrane beta-barrel protein</fullName>
    </submittedName>
</protein>
<dbReference type="Proteomes" id="UP000323720">
    <property type="component" value="Unassembled WGS sequence"/>
</dbReference>
<keyword evidence="3" id="KW-1185">Reference proteome</keyword>
<evidence type="ECO:0000313" key="3">
    <source>
        <dbReference type="Proteomes" id="UP000323720"/>
    </source>
</evidence>
<dbReference type="SUPFAM" id="SSF49464">
    <property type="entry name" value="Carboxypeptidase regulatory domain-like"/>
    <property type="match status" value="1"/>
</dbReference>
<dbReference type="RefSeq" id="WP_148402552.1">
    <property type="nucleotide sequence ID" value="NZ_VSKK01000001.1"/>
</dbReference>
<dbReference type="OrthoDB" id="603275at2"/>
<reference evidence="2 3" key="1">
    <citation type="submission" date="2019-08" db="EMBL/GenBank/DDBJ databases">
        <title>Genomes of Antarctic Bizionia species.</title>
        <authorList>
            <person name="Bowman J.P."/>
        </authorList>
    </citation>
    <scope>NUCLEOTIDE SEQUENCE [LARGE SCALE GENOMIC DNA]</scope>
    <source>
        <strain evidence="2 3">ADA-4</strain>
    </source>
</reference>
<gene>
    <name evidence="2" type="ORF">ES674_03290</name>
</gene>
<evidence type="ECO:0000256" key="1">
    <source>
        <dbReference type="SAM" id="SignalP"/>
    </source>
</evidence>
<accession>A0A5D0RDE9</accession>
<comment type="caution">
    <text evidence="2">The sequence shown here is derived from an EMBL/GenBank/DDBJ whole genome shotgun (WGS) entry which is preliminary data.</text>
</comment>